<feature type="compositionally biased region" description="Low complexity" evidence="10">
    <location>
        <begin position="124"/>
        <end position="135"/>
    </location>
</feature>
<dbReference type="PANTHER" id="PTHR46988">
    <property type="entry name" value="TWO PORE CALCIUM CHANNEL PROTEIN 1"/>
    <property type="match status" value="1"/>
</dbReference>
<name>A0ABN9W783_9DINO</name>
<evidence type="ECO:0000259" key="12">
    <source>
        <dbReference type="Pfam" id="PF00520"/>
    </source>
</evidence>
<dbReference type="Gene3D" id="1.10.287.70">
    <property type="match status" value="2"/>
</dbReference>
<evidence type="ECO:0000256" key="9">
    <source>
        <dbReference type="ARBA" id="ARBA00023303"/>
    </source>
</evidence>
<keyword evidence="8 11" id="KW-0472">Membrane</keyword>
<accession>A0ABN9W783</accession>
<dbReference type="EMBL" id="CAUYUJ010018124">
    <property type="protein sequence ID" value="CAK0880845.1"/>
    <property type="molecule type" value="Genomic_DNA"/>
</dbReference>
<evidence type="ECO:0000256" key="7">
    <source>
        <dbReference type="ARBA" id="ARBA00023065"/>
    </source>
</evidence>
<evidence type="ECO:0000256" key="1">
    <source>
        <dbReference type="ARBA" id="ARBA00004141"/>
    </source>
</evidence>
<evidence type="ECO:0000313" key="13">
    <source>
        <dbReference type="EMBL" id="CAK0880845.1"/>
    </source>
</evidence>
<keyword evidence="14" id="KW-1185">Reference proteome</keyword>
<feature type="region of interest" description="Disordered" evidence="10">
    <location>
        <begin position="601"/>
        <end position="644"/>
    </location>
</feature>
<evidence type="ECO:0000256" key="11">
    <source>
        <dbReference type="SAM" id="Phobius"/>
    </source>
</evidence>
<evidence type="ECO:0000256" key="3">
    <source>
        <dbReference type="ARBA" id="ARBA00022692"/>
    </source>
</evidence>
<evidence type="ECO:0000313" key="14">
    <source>
        <dbReference type="Proteomes" id="UP001189429"/>
    </source>
</evidence>
<proteinExistence type="predicted"/>
<feature type="transmembrane region" description="Helical" evidence="11">
    <location>
        <begin position="247"/>
        <end position="270"/>
    </location>
</feature>
<evidence type="ECO:0000256" key="5">
    <source>
        <dbReference type="ARBA" id="ARBA00022837"/>
    </source>
</evidence>
<evidence type="ECO:0000256" key="6">
    <source>
        <dbReference type="ARBA" id="ARBA00022989"/>
    </source>
</evidence>
<dbReference type="InterPro" id="IPR005821">
    <property type="entry name" value="Ion_trans_dom"/>
</dbReference>
<feature type="transmembrane region" description="Helical" evidence="11">
    <location>
        <begin position="83"/>
        <end position="105"/>
    </location>
</feature>
<organism evidence="13 14">
    <name type="scientific">Prorocentrum cordatum</name>
    <dbReference type="NCBI Taxonomy" id="2364126"/>
    <lineage>
        <taxon>Eukaryota</taxon>
        <taxon>Sar</taxon>
        <taxon>Alveolata</taxon>
        <taxon>Dinophyceae</taxon>
        <taxon>Prorocentrales</taxon>
        <taxon>Prorocentraceae</taxon>
        <taxon>Prorocentrum</taxon>
    </lineage>
</organism>
<feature type="transmembrane region" description="Helical" evidence="11">
    <location>
        <begin position="185"/>
        <end position="207"/>
    </location>
</feature>
<keyword evidence="3 11" id="KW-0812">Transmembrane</keyword>
<reference evidence="13" key="1">
    <citation type="submission" date="2023-10" db="EMBL/GenBank/DDBJ databases">
        <authorList>
            <person name="Chen Y."/>
            <person name="Shah S."/>
            <person name="Dougan E. K."/>
            <person name="Thang M."/>
            <person name="Chan C."/>
        </authorList>
    </citation>
    <scope>NUCLEOTIDE SEQUENCE [LARGE SCALE GENOMIC DNA]</scope>
</reference>
<dbReference type="InterPro" id="IPR044581">
    <property type="entry name" value="TPC1_plant"/>
</dbReference>
<protein>
    <recommendedName>
        <fullName evidence="12">Ion transport domain-containing protein</fullName>
    </recommendedName>
</protein>
<dbReference type="Proteomes" id="UP001189429">
    <property type="component" value="Unassembled WGS sequence"/>
</dbReference>
<sequence length="750" mass="81537">MVEAGLRGHSGSRRIPIFDTPRAARMYLLHRRLLPHRQAVLACYIALGFVEQPPYCAEDEELCPGGAPRGELAAWPLAVLPRAASLLAALVLLAALLGDCGLMFASLPRAVGAEDASSGSDGEAPAGRAGPSRRAPRGQRAWVALSSSLVGCSLAEVAARMVGVGGLPPRLQLYRVLRPAVWATRYLYCSVGVFLAISTWVATVLFADFADKFVKYENTLLQLFILMTTSNYPDIQTPLVNEWWPSFLFFCGFLCFGLFVLMNLVLSDIYTAYYGILQRRVVNSLLRKERALQGAFDVLSSLGAARSPAAGASFVSAAAWSAFYDEWAPGAIRDRDPHSRGLGIFGCVQASSATPEGLSRDEFCALVLTLGNKHQRFLERRELLISHFFTLLWATEMCVRVFGKGGLRYCWNRGAPAVHRGELVLIAMVTLAEGVTLARPSEGFSHSFWKMRTLLRMASTLRVFGRRESVQAFLQSLVRLLPAASLVLNAMLAVHLLFAEIGLQLFGGLLRQSNASLQHTQWAALRYWSNNFNSLASSAMVLFEQLVVNNWYVVMDAAAAALGEWTRAYFVCHYIVGVTVAANVFVAFLLNARQARQAGAHQDAVAEPSSGRCSRGGQSGSGSDGEGSSRGRRRPRAPTSDNAWANARQSVVHDMFSEQIEQVLASGAGAQAAPRLTAAWLNPRGYIKDPEAGASVRSSARLGRRRPSGGALSVCTAPFGRPRLARESAKERARRRFSVPPVGQLGASMH</sequence>
<evidence type="ECO:0000256" key="8">
    <source>
        <dbReference type="ARBA" id="ARBA00023136"/>
    </source>
</evidence>
<feature type="domain" description="Ion transport" evidence="12">
    <location>
        <begin position="385"/>
        <end position="594"/>
    </location>
</feature>
<keyword evidence="6 11" id="KW-1133">Transmembrane helix</keyword>
<dbReference type="Pfam" id="PF00520">
    <property type="entry name" value="Ion_trans"/>
    <property type="match status" value="1"/>
</dbReference>
<keyword evidence="9" id="KW-0407">Ion channel</keyword>
<keyword evidence="4" id="KW-0677">Repeat</keyword>
<feature type="transmembrane region" description="Helical" evidence="11">
    <location>
        <begin position="486"/>
        <end position="510"/>
    </location>
</feature>
<keyword evidence="2" id="KW-0813">Transport</keyword>
<evidence type="ECO:0000256" key="2">
    <source>
        <dbReference type="ARBA" id="ARBA00022448"/>
    </source>
</evidence>
<comment type="subcellular location">
    <subcellularLocation>
        <location evidence="1">Membrane</location>
        <topology evidence="1">Multi-pass membrane protein</topology>
    </subcellularLocation>
</comment>
<keyword evidence="7" id="KW-0406">Ion transport</keyword>
<comment type="caution">
    <text evidence="13">The sequence shown here is derived from an EMBL/GenBank/DDBJ whole genome shotgun (WGS) entry which is preliminary data.</text>
</comment>
<keyword evidence="5" id="KW-0106">Calcium</keyword>
<feature type="region of interest" description="Disordered" evidence="10">
    <location>
        <begin position="115"/>
        <end position="135"/>
    </location>
</feature>
<dbReference type="PANTHER" id="PTHR46988:SF2">
    <property type="entry name" value="TWO PORE CALCIUM CHANNEL PROTEIN 1"/>
    <property type="match status" value="1"/>
</dbReference>
<feature type="transmembrane region" description="Helical" evidence="11">
    <location>
        <begin position="568"/>
        <end position="590"/>
    </location>
</feature>
<gene>
    <name evidence="13" type="ORF">PCOR1329_LOCUS63868</name>
</gene>
<evidence type="ECO:0000256" key="4">
    <source>
        <dbReference type="ARBA" id="ARBA00022737"/>
    </source>
</evidence>
<evidence type="ECO:0000256" key="10">
    <source>
        <dbReference type="SAM" id="MobiDB-lite"/>
    </source>
</evidence>